<protein>
    <submittedName>
        <fullName evidence="2">Uncharacterized protein</fullName>
    </submittedName>
</protein>
<feature type="signal peptide" evidence="1">
    <location>
        <begin position="1"/>
        <end position="19"/>
    </location>
</feature>
<feature type="chain" id="PRO_5042214575" evidence="1">
    <location>
        <begin position="20"/>
        <end position="156"/>
    </location>
</feature>
<proteinExistence type="predicted"/>
<name>A0AAD3TAJ1_NEPGR</name>
<sequence length="156" mass="16205">MQVLATAAMVGLVAHFLSGQPGPAASFVGNGLALSSTAVVLQQRYLRDGRYPYPPLLYSGREIEGRFCEYVDAINKIEGSGSPGLWSATVDVKQVMKIGSVISQGPPPFKKAVEGQTGHFVSGAATPITKLAAVSSSSSTMVVSWGSMCPGDASHC</sequence>
<dbReference type="EMBL" id="BSYO01000031">
    <property type="protein sequence ID" value="GMH26523.1"/>
    <property type="molecule type" value="Genomic_DNA"/>
</dbReference>
<dbReference type="AlphaFoldDB" id="A0AAD3TAJ1"/>
<keyword evidence="1" id="KW-0732">Signal</keyword>
<reference evidence="2" key="1">
    <citation type="submission" date="2023-05" db="EMBL/GenBank/DDBJ databases">
        <title>Nepenthes gracilis genome sequencing.</title>
        <authorList>
            <person name="Fukushima K."/>
        </authorList>
    </citation>
    <scope>NUCLEOTIDE SEQUENCE</scope>
    <source>
        <strain evidence="2">SING2019-196</strain>
    </source>
</reference>
<dbReference type="Proteomes" id="UP001279734">
    <property type="component" value="Unassembled WGS sequence"/>
</dbReference>
<comment type="caution">
    <text evidence="2">The sequence shown here is derived from an EMBL/GenBank/DDBJ whole genome shotgun (WGS) entry which is preliminary data.</text>
</comment>
<keyword evidence="3" id="KW-1185">Reference proteome</keyword>
<evidence type="ECO:0000313" key="3">
    <source>
        <dbReference type="Proteomes" id="UP001279734"/>
    </source>
</evidence>
<evidence type="ECO:0000313" key="2">
    <source>
        <dbReference type="EMBL" id="GMH26523.1"/>
    </source>
</evidence>
<organism evidence="2 3">
    <name type="scientific">Nepenthes gracilis</name>
    <name type="common">Slender pitcher plant</name>
    <dbReference type="NCBI Taxonomy" id="150966"/>
    <lineage>
        <taxon>Eukaryota</taxon>
        <taxon>Viridiplantae</taxon>
        <taxon>Streptophyta</taxon>
        <taxon>Embryophyta</taxon>
        <taxon>Tracheophyta</taxon>
        <taxon>Spermatophyta</taxon>
        <taxon>Magnoliopsida</taxon>
        <taxon>eudicotyledons</taxon>
        <taxon>Gunneridae</taxon>
        <taxon>Pentapetalae</taxon>
        <taxon>Caryophyllales</taxon>
        <taxon>Nepenthaceae</taxon>
        <taxon>Nepenthes</taxon>
    </lineage>
</organism>
<evidence type="ECO:0000256" key="1">
    <source>
        <dbReference type="SAM" id="SignalP"/>
    </source>
</evidence>
<gene>
    <name evidence="2" type="ORF">Nepgr_028366</name>
</gene>
<accession>A0AAD3TAJ1</accession>